<proteinExistence type="inferred from homology"/>
<evidence type="ECO:0000256" key="1">
    <source>
        <dbReference type="ARBA" id="ARBA00010945"/>
    </source>
</evidence>
<evidence type="ECO:0000313" key="6">
    <source>
        <dbReference type="Proteomes" id="UP001139336"/>
    </source>
</evidence>
<dbReference type="RefSeq" id="WP_236117762.1">
    <property type="nucleotide sequence ID" value="NZ_JAKGSI010000001.1"/>
</dbReference>
<organism evidence="5 6">
    <name type="scientific">Corynebacterium uropygiale</name>
    <dbReference type="NCBI Taxonomy" id="1775911"/>
    <lineage>
        <taxon>Bacteria</taxon>
        <taxon>Bacillati</taxon>
        <taxon>Actinomycetota</taxon>
        <taxon>Actinomycetes</taxon>
        <taxon>Mycobacteriales</taxon>
        <taxon>Corynebacteriaceae</taxon>
        <taxon>Corynebacterium</taxon>
    </lineage>
</organism>
<dbReference type="CDD" id="cd03468">
    <property type="entry name" value="PolY_like"/>
    <property type="match status" value="1"/>
</dbReference>
<dbReference type="AlphaFoldDB" id="A0A9X1U6R9"/>
<dbReference type="InterPro" id="IPR050356">
    <property type="entry name" value="SulA_CellDiv_inhibitor"/>
</dbReference>
<gene>
    <name evidence="5" type="ORF">L1O03_02140</name>
</gene>
<evidence type="ECO:0000256" key="3">
    <source>
        <dbReference type="ARBA" id="ARBA00025589"/>
    </source>
</evidence>
<dbReference type="Pfam" id="PF00817">
    <property type="entry name" value="IMS"/>
    <property type="match status" value="1"/>
</dbReference>
<keyword evidence="6" id="KW-1185">Reference proteome</keyword>
<feature type="domain" description="UmuC" evidence="4">
    <location>
        <begin position="25"/>
        <end position="143"/>
    </location>
</feature>
<comment type="function">
    <text evidence="3">Poorly processive, error-prone DNA polymerase involved in untargeted mutagenesis. Copies undamaged DNA at stalled replication forks, which arise in vivo from mismatched or misaligned primer ends. These misaligned primers can be extended by PolIV. Exhibits no 3'-5' exonuclease (proofreading) activity. May be involved in translesional synthesis, in conjunction with the beta clamp from PolIII.</text>
</comment>
<protein>
    <submittedName>
        <fullName evidence="5">DNA polymerase Y family protein</fullName>
    </submittedName>
</protein>
<evidence type="ECO:0000259" key="4">
    <source>
        <dbReference type="Pfam" id="PF00817"/>
    </source>
</evidence>
<accession>A0A9X1U6R9</accession>
<dbReference type="Gene3D" id="3.40.1170.60">
    <property type="match status" value="1"/>
</dbReference>
<dbReference type="SUPFAM" id="SSF56672">
    <property type="entry name" value="DNA/RNA polymerases"/>
    <property type="match status" value="1"/>
</dbReference>
<reference evidence="5" key="1">
    <citation type="submission" date="2022-01" db="EMBL/GenBank/DDBJ databases">
        <title>Corynebacterium sp. nov isolated from isolated from the feces of the greater white-fronted geese (Anser albifrons) at Poyang Lake, PR China.</title>
        <authorList>
            <person name="Liu Q."/>
        </authorList>
    </citation>
    <scope>NUCLEOTIDE SEQUENCE</scope>
    <source>
        <strain evidence="5">JCM 32435</strain>
    </source>
</reference>
<comment type="similarity">
    <text evidence="1">Belongs to the DNA polymerase type-Y family.</text>
</comment>
<dbReference type="Gene3D" id="3.30.70.270">
    <property type="match status" value="1"/>
</dbReference>
<evidence type="ECO:0000256" key="2">
    <source>
        <dbReference type="ARBA" id="ARBA00022763"/>
    </source>
</evidence>
<dbReference type="InterPro" id="IPR043128">
    <property type="entry name" value="Rev_trsase/Diguanyl_cyclase"/>
</dbReference>
<dbReference type="PANTHER" id="PTHR35369">
    <property type="entry name" value="BLR3025 PROTEIN-RELATED"/>
    <property type="match status" value="1"/>
</dbReference>
<keyword evidence="2" id="KW-0227">DNA damage</keyword>
<comment type="caution">
    <text evidence="5">The sequence shown here is derived from an EMBL/GenBank/DDBJ whole genome shotgun (WGS) entry which is preliminary data.</text>
</comment>
<dbReference type="EMBL" id="JAKGSI010000001">
    <property type="protein sequence ID" value="MCF4005977.1"/>
    <property type="molecule type" value="Genomic_DNA"/>
</dbReference>
<dbReference type="InterPro" id="IPR001126">
    <property type="entry name" value="UmuC"/>
</dbReference>
<name>A0A9X1U6R9_9CORY</name>
<evidence type="ECO:0000313" key="5">
    <source>
        <dbReference type="EMBL" id="MCF4005977.1"/>
    </source>
</evidence>
<dbReference type="GO" id="GO:0006281">
    <property type="term" value="P:DNA repair"/>
    <property type="evidence" value="ECO:0007669"/>
    <property type="project" value="InterPro"/>
</dbReference>
<dbReference type="Proteomes" id="UP001139336">
    <property type="component" value="Unassembled WGS sequence"/>
</dbReference>
<sequence>MALRVMALWFPDWPVQAAELTPPAALSAEQRVWACEGKARAAGVRRGMRLREAQALCPALDIAPRDDDRDARAFSPIADGLDEVVASVEVLRPGLLVLDALAAARYHGGEDAAAELVLDSAARRGLDCLAGIADEISTAIIAARRGAVVPAGESTAFLAEQPLAVLGAESALACESEVLRRLAELGLRTLGDLGRLPARAVAQRFGQPGMACWDIAHADRGREKRVAPPLPAAEYSVDYRLEEPLNRVDEAAFLARTLAARLHATLAEEGLLCHRLAISAELGGEEYSRVWRAREALSEKAMADRVRWQLDSWLGTGARGGLTALRIEPLDVEEPTASAPLWGGHEEDTRARRAVHRVQSLFGPESVLEPHATPGRTVADRVTLLPAGEQWEGGDAAPWSGAIPGPLPARLGGGPTHPAHRIRMVDRSGKEVIVTGEALLSGSPCALAWGQRRYLVQAWAGPWPVDDTLAGGGRCARLQVIGQSPEGTQPQGWLMIWVGGQWRIEASYQ</sequence>
<dbReference type="PANTHER" id="PTHR35369:SF2">
    <property type="entry name" value="BLR3025 PROTEIN"/>
    <property type="match status" value="1"/>
</dbReference>
<dbReference type="InterPro" id="IPR043502">
    <property type="entry name" value="DNA/RNA_pol_sf"/>
</dbReference>